<dbReference type="PRINTS" id="PR00081">
    <property type="entry name" value="GDHRDH"/>
</dbReference>
<dbReference type="CDD" id="cd05233">
    <property type="entry name" value="SDR_c"/>
    <property type="match status" value="1"/>
</dbReference>
<evidence type="ECO:0000313" key="5">
    <source>
        <dbReference type="Proteomes" id="UP000070612"/>
    </source>
</evidence>
<evidence type="ECO:0000256" key="3">
    <source>
        <dbReference type="RuleBase" id="RU000363"/>
    </source>
</evidence>
<dbReference type="RefSeq" id="WP_067856464.1">
    <property type="nucleotide sequence ID" value="NZ_LGTW01000026.1"/>
</dbReference>
<dbReference type="InterPro" id="IPR002347">
    <property type="entry name" value="SDR_fam"/>
</dbReference>
<dbReference type="AlphaFoldDB" id="A0A132PE08"/>
<dbReference type="PRINTS" id="PR00080">
    <property type="entry name" value="SDRFAMILY"/>
</dbReference>
<dbReference type="Proteomes" id="UP000070612">
    <property type="component" value="Unassembled WGS sequence"/>
</dbReference>
<comment type="caution">
    <text evidence="4">The sequence shown here is derived from an EMBL/GenBank/DDBJ whole genome shotgun (WGS) entry which is preliminary data.</text>
</comment>
<comment type="similarity">
    <text evidence="1 3">Belongs to the short-chain dehydrogenases/reductases (SDR) family.</text>
</comment>
<evidence type="ECO:0000256" key="1">
    <source>
        <dbReference type="ARBA" id="ARBA00006484"/>
    </source>
</evidence>
<dbReference type="PATRIC" id="fig|59750.3.peg.3813"/>
<dbReference type="SUPFAM" id="SSF51735">
    <property type="entry name" value="NAD(P)-binding Rossmann-fold domains"/>
    <property type="match status" value="1"/>
</dbReference>
<protein>
    <submittedName>
        <fullName evidence="4">Short-chain dehydrogenase</fullName>
    </submittedName>
</protein>
<evidence type="ECO:0000313" key="4">
    <source>
        <dbReference type="EMBL" id="KWX20561.1"/>
    </source>
</evidence>
<gene>
    <name evidence="4" type="ORF">AFM11_29610</name>
</gene>
<accession>A0A132PE08</accession>
<keyword evidence="2" id="KW-0560">Oxidoreductase</keyword>
<reference evidence="4 5" key="1">
    <citation type="submission" date="2015-07" db="EMBL/GenBank/DDBJ databases">
        <title>A draft genome sequence of Mycobacterium wolinskyi.</title>
        <authorList>
            <person name="de Man T.J."/>
            <person name="Perry K.A."/>
            <person name="Coulliette A.D."/>
            <person name="Jensen B."/>
            <person name="Toney N.C."/>
            <person name="Limbago B.M."/>
            <person name="Noble-Wang J."/>
        </authorList>
    </citation>
    <scope>NUCLEOTIDE SEQUENCE [LARGE SCALE GENOMIC DNA]</scope>
    <source>
        <strain evidence="4 5">CDC_01</strain>
    </source>
</reference>
<organism evidence="4 5">
    <name type="scientific">Mycolicibacterium wolinskyi</name>
    <dbReference type="NCBI Taxonomy" id="59750"/>
    <lineage>
        <taxon>Bacteria</taxon>
        <taxon>Bacillati</taxon>
        <taxon>Actinomycetota</taxon>
        <taxon>Actinomycetes</taxon>
        <taxon>Mycobacteriales</taxon>
        <taxon>Mycobacteriaceae</taxon>
        <taxon>Mycolicibacterium</taxon>
    </lineage>
</organism>
<evidence type="ECO:0000256" key="2">
    <source>
        <dbReference type="ARBA" id="ARBA00023002"/>
    </source>
</evidence>
<proteinExistence type="inferred from homology"/>
<dbReference type="PANTHER" id="PTHR43669:SF12">
    <property type="entry name" value="BLR5618 PROTEIN"/>
    <property type="match status" value="1"/>
</dbReference>
<sequence>MDHVRKVVVITGAGSGIGRATARVLLDAGHDVVLAGRRADRLSETAQNRPDARIVPTDVTDVGSVKALFADAVATFGRVDVLFNNAGVFGPSASVADIDDEHWHATWRTNVDGAVFCAREAARVMAGQLPRGGRIINNGSLSAHRPRPNSLAYTVTKHAISGLTASMLLDLRDIDICVTQIDIGNAATDMTAGFGNQTRQADGSLAAEPTFDVEHVARAVAHLVDLPLEVSVPSLTVMARAMPYFGRG</sequence>
<dbReference type="GO" id="GO:0016491">
    <property type="term" value="F:oxidoreductase activity"/>
    <property type="evidence" value="ECO:0007669"/>
    <property type="project" value="UniProtKB-KW"/>
</dbReference>
<dbReference type="InterPro" id="IPR036291">
    <property type="entry name" value="NAD(P)-bd_dom_sf"/>
</dbReference>
<dbReference type="PANTHER" id="PTHR43669">
    <property type="entry name" value="5-KETO-D-GLUCONATE 5-REDUCTASE"/>
    <property type="match status" value="1"/>
</dbReference>
<keyword evidence="5" id="KW-1185">Reference proteome</keyword>
<dbReference type="Gene3D" id="3.40.50.720">
    <property type="entry name" value="NAD(P)-binding Rossmann-like Domain"/>
    <property type="match status" value="1"/>
</dbReference>
<name>A0A132PE08_9MYCO</name>
<dbReference type="Pfam" id="PF00106">
    <property type="entry name" value="adh_short"/>
    <property type="match status" value="1"/>
</dbReference>
<dbReference type="FunFam" id="3.40.50.720:FF:000084">
    <property type="entry name" value="Short-chain dehydrogenase reductase"/>
    <property type="match status" value="1"/>
</dbReference>
<dbReference type="EMBL" id="LGTW01000026">
    <property type="protein sequence ID" value="KWX20561.1"/>
    <property type="molecule type" value="Genomic_DNA"/>
</dbReference>
<dbReference type="STRING" id="59750.AWC31_24950"/>